<keyword evidence="4 7" id="KW-0276">Fatty acid metabolism</keyword>
<dbReference type="OrthoDB" id="9804551at2"/>
<dbReference type="RefSeq" id="WP_133527952.1">
    <property type="nucleotide sequence ID" value="NZ_SNXO01000007.1"/>
</dbReference>
<organism evidence="11 12">
    <name type="scientific">Aminicella lysinilytica</name>
    <dbReference type="NCBI Taxonomy" id="433323"/>
    <lineage>
        <taxon>Bacteria</taxon>
        <taxon>Bacillati</taxon>
        <taxon>Bacillota</taxon>
        <taxon>Clostridia</taxon>
        <taxon>Peptostreptococcales</taxon>
        <taxon>Anaerovoracaceae</taxon>
        <taxon>Aminicella</taxon>
    </lineage>
</organism>
<dbReference type="SUPFAM" id="SSF47336">
    <property type="entry name" value="ACP-like"/>
    <property type="match status" value="1"/>
</dbReference>
<feature type="domain" description="Carrier" evidence="10">
    <location>
        <begin position="1"/>
        <end position="75"/>
    </location>
</feature>
<dbReference type="NCBIfam" id="NF002148">
    <property type="entry name" value="PRK00982.1-2"/>
    <property type="match status" value="1"/>
</dbReference>
<keyword evidence="2 7" id="KW-0444">Lipid biosynthesis</keyword>
<dbReference type="PANTHER" id="PTHR20863:SF76">
    <property type="entry name" value="CARRIER DOMAIN-CONTAINING PROTEIN"/>
    <property type="match status" value="1"/>
</dbReference>
<comment type="subcellular location">
    <subcellularLocation>
        <location evidence="7">Cytoplasm</location>
    </subcellularLocation>
</comment>
<evidence type="ECO:0000256" key="3">
    <source>
        <dbReference type="ARBA" id="ARBA00022553"/>
    </source>
</evidence>
<dbReference type="GO" id="GO:0016020">
    <property type="term" value="C:membrane"/>
    <property type="evidence" value="ECO:0007669"/>
    <property type="project" value="GOC"/>
</dbReference>
<dbReference type="GO" id="GO:0005829">
    <property type="term" value="C:cytosol"/>
    <property type="evidence" value="ECO:0007669"/>
    <property type="project" value="TreeGrafter"/>
</dbReference>
<comment type="pathway">
    <text evidence="7 9">Lipid metabolism; fatty acid biosynthesis.</text>
</comment>
<dbReference type="PANTHER" id="PTHR20863">
    <property type="entry name" value="ACYL CARRIER PROTEIN"/>
    <property type="match status" value="1"/>
</dbReference>
<evidence type="ECO:0000256" key="1">
    <source>
        <dbReference type="ARBA" id="ARBA00022450"/>
    </source>
</evidence>
<comment type="similarity">
    <text evidence="7">Belongs to the acyl carrier protein (ACP) family.</text>
</comment>
<accession>A0A4R6Q865</accession>
<comment type="PTM">
    <text evidence="7">4'-phosphopantetheine is transferred from CoA to a specific serine of apo-ACP by AcpS. This modification is essential for activity because fatty acids are bound in thioester linkage to the sulfhydryl of the prosthetic group.</text>
</comment>
<reference evidence="11 12" key="1">
    <citation type="submission" date="2019-03" db="EMBL/GenBank/DDBJ databases">
        <title>Genomic Encyclopedia of Type Strains, Phase IV (KMG-IV): sequencing the most valuable type-strain genomes for metagenomic binning, comparative biology and taxonomic classification.</title>
        <authorList>
            <person name="Goeker M."/>
        </authorList>
    </citation>
    <scope>NUCLEOTIDE SEQUENCE [LARGE SCALE GENOMIC DNA]</scope>
    <source>
        <strain evidence="11 12">DSM 28287</strain>
    </source>
</reference>
<name>A0A4R6Q865_9FIRM</name>
<keyword evidence="3 7" id="KW-0597">Phosphoprotein</keyword>
<dbReference type="InterPro" id="IPR006162">
    <property type="entry name" value="Ppantetheine_attach_site"/>
</dbReference>
<evidence type="ECO:0000256" key="6">
    <source>
        <dbReference type="ARBA" id="ARBA00023160"/>
    </source>
</evidence>
<evidence type="ECO:0000256" key="9">
    <source>
        <dbReference type="RuleBase" id="RU003545"/>
    </source>
</evidence>
<keyword evidence="12" id="KW-1185">Reference proteome</keyword>
<evidence type="ECO:0000256" key="5">
    <source>
        <dbReference type="ARBA" id="ARBA00023098"/>
    </source>
</evidence>
<dbReference type="InterPro" id="IPR036736">
    <property type="entry name" value="ACP-like_sf"/>
</dbReference>
<dbReference type="PROSITE" id="PS00012">
    <property type="entry name" value="PHOSPHOPANTETHEINE"/>
    <property type="match status" value="1"/>
</dbReference>
<dbReference type="Pfam" id="PF00550">
    <property type="entry name" value="PP-binding"/>
    <property type="match status" value="1"/>
</dbReference>
<protein>
    <recommendedName>
        <fullName evidence="7 8">Acyl carrier protein</fullName>
        <shortName evidence="7">ACP</shortName>
    </recommendedName>
</protein>
<evidence type="ECO:0000256" key="4">
    <source>
        <dbReference type="ARBA" id="ARBA00022832"/>
    </source>
</evidence>
<comment type="caution">
    <text evidence="11">The sequence shown here is derived from an EMBL/GenBank/DDBJ whole genome shotgun (WGS) entry which is preliminary data.</text>
</comment>
<comment type="function">
    <text evidence="7 9">Carrier of the growing fatty acid chain in fatty acid biosynthesis.</text>
</comment>
<dbReference type="GO" id="GO:0000036">
    <property type="term" value="F:acyl carrier activity"/>
    <property type="evidence" value="ECO:0007669"/>
    <property type="project" value="UniProtKB-UniRule"/>
</dbReference>
<dbReference type="AlphaFoldDB" id="A0A4R6Q865"/>
<evidence type="ECO:0000259" key="10">
    <source>
        <dbReference type="PROSITE" id="PS50075"/>
    </source>
</evidence>
<dbReference type="PROSITE" id="PS50075">
    <property type="entry name" value="CARRIER"/>
    <property type="match status" value="1"/>
</dbReference>
<keyword evidence="7" id="KW-0963">Cytoplasm</keyword>
<sequence length="77" mass="8486">MTFDKVKELMISTLSCDGDKIKPEATIADDLGIDSLDAVELVMALEEEYSIKIPDEELGNMETVGDIVSCVEKYKAQ</sequence>
<evidence type="ECO:0000313" key="11">
    <source>
        <dbReference type="EMBL" id="TDP58441.1"/>
    </source>
</evidence>
<dbReference type="NCBIfam" id="TIGR00517">
    <property type="entry name" value="acyl_carrier"/>
    <property type="match status" value="1"/>
</dbReference>
<dbReference type="HAMAP" id="MF_01217">
    <property type="entry name" value="Acyl_carrier"/>
    <property type="match status" value="1"/>
</dbReference>
<gene>
    <name evidence="7" type="primary">acpP</name>
    <name evidence="11" type="ORF">EV211_10739</name>
</gene>
<dbReference type="UniPathway" id="UPA00094"/>
<dbReference type="InterPro" id="IPR009081">
    <property type="entry name" value="PP-bd_ACP"/>
</dbReference>
<evidence type="ECO:0000256" key="7">
    <source>
        <dbReference type="HAMAP-Rule" id="MF_01217"/>
    </source>
</evidence>
<dbReference type="GO" id="GO:0009245">
    <property type="term" value="P:lipid A biosynthetic process"/>
    <property type="evidence" value="ECO:0007669"/>
    <property type="project" value="TreeGrafter"/>
</dbReference>
<proteinExistence type="inferred from homology"/>
<keyword evidence="1 7" id="KW-0596">Phosphopantetheine</keyword>
<dbReference type="Gene3D" id="1.10.1200.10">
    <property type="entry name" value="ACP-like"/>
    <property type="match status" value="1"/>
</dbReference>
<evidence type="ECO:0000256" key="8">
    <source>
        <dbReference type="NCBIfam" id="TIGR00517"/>
    </source>
</evidence>
<keyword evidence="6 7" id="KW-0275">Fatty acid biosynthesis</keyword>
<keyword evidence="5 7" id="KW-0443">Lipid metabolism</keyword>
<evidence type="ECO:0000313" key="12">
    <source>
        <dbReference type="Proteomes" id="UP000295500"/>
    </source>
</evidence>
<dbReference type="InterPro" id="IPR003231">
    <property type="entry name" value="ACP"/>
</dbReference>
<dbReference type="NCBIfam" id="NF002150">
    <property type="entry name" value="PRK00982.1-4"/>
    <property type="match status" value="1"/>
</dbReference>
<dbReference type="GO" id="GO:0000035">
    <property type="term" value="F:acyl binding"/>
    <property type="evidence" value="ECO:0007669"/>
    <property type="project" value="TreeGrafter"/>
</dbReference>
<dbReference type="EMBL" id="SNXO01000007">
    <property type="protein sequence ID" value="TDP58441.1"/>
    <property type="molecule type" value="Genomic_DNA"/>
</dbReference>
<feature type="modified residue" description="O-(pantetheine 4'-phosphoryl)serine" evidence="7">
    <location>
        <position position="35"/>
    </location>
</feature>
<comment type="PTM">
    <text evidence="9">4'-phosphopantetheine is transferred from CoA to a specific serine of apo-ACP by acpS.</text>
</comment>
<dbReference type="Proteomes" id="UP000295500">
    <property type="component" value="Unassembled WGS sequence"/>
</dbReference>
<evidence type="ECO:0000256" key="2">
    <source>
        <dbReference type="ARBA" id="ARBA00022516"/>
    </source>
</evidence>